<dbReference type="SMART" id="SM00448">
    <property type="entry name" value="REC"/>
    <property type="match status" value="1"/>
</dbReference>
<feature type="domain" description="Histidine kinase" evidence="8">
    <location>
        <begin position="201"/>
        <end position="457"/>
    </location>
</feature>
<keyword evidence="4 10" id="KW-0418">Kinase</keyword>
<evidence type="ECO:0000256" key="5">
    <source>
        <dbReference type="ARBA" id="ARBA00023012"/>
    </source>
</evidence>
<feature type="domain" description="Response regulatory" evidence="9">
    <location>
        <begin position="15"/>
        <end position="131"/>
    </location>
</feature>
<dbReference type="SMART" id="SM00387">
    <property type="entry name" value="HATPase_c"/>
    <property type="match status" value="1"/>
</dbReference>
<evidence type="ECO:0000259" key="8">
    <source>
        <dbReference type="PROSITE" id="PS50109"/>
    </source>
</evidence>
<dbReference type="Gene3D" id="1.10.287.130">
    <property type="match status" value="1"/>
</dbReference>
<keyword evidence="3 6" id="KW-0597">Phosphoprotein</keyword>
<name>A0A2G4F5Q3_9CYAN</name>
<dbReference type="InterPro" id="IPR036097">
    <property type="entry name" value="HisK_dim/P_sf"/>
</dbReference>
<keyword evidence="7" id="KW-0175">Coiled coil</keyword>
<dbReference type="Pfam" id="PF00072">
    <property type="entry name" value="Response_reg"/>
    <property type="match status" value="1"/>
</dbReference>
<dbReference type="EC" id="2.7.13.3" evidence="2"/>
<dbReference type="OrthoDB" id="569699at2"/>
<reference evidence="10" key="1">
    <citation type="submission" date="2017-10" db="EMBL/GenBank/DDBJ databases">
        <title>Draft genome sequence of the planktic cyanobacteria Tychonema bourrellyi isolated from alpine lentic freshwater.</title>
        <authorList>
            <person name="Tett A."/>
            <person name="Armanini F."/>
            <person name="Asnicar F."/>
            <person name="Boscaini A."/>
            <person name="Pasolli E."/>
            <person name="Zolfo M."/>
            <person name="Donati C."/>
            <person name="Salmaso N."/>
            <person name="Segata N."/>
        </authorList>
    </citation>
    <scope>NUCLEOTIDE SEQUENCE</scope>
    <source>
        <strain evidence="10">FEM_GT703</strain>
    </source>
</reference>
<evidence type="ECO:0000256" key="3">
    <source>
        <dbReference type="ARBA" id="ARBA00022553"/>
    </source>
</evidence>
<dbReference type="Gene3D" id="3.30.565.10">
    <property type="entry name" value="Histidine kinase-like ATPase, C-terminal domain"/>
    <property type="match status" value="1"/>
</dbReference>
<evidence type="ECO:0000313" key="11">
    <source>
        <dbReference type="Proteomes" id="UP000226442"/>
    </source>
</evidence>
<accession>A0A2G4F5Q3</accession>
<dbReference type="PANTHER" id="PTHR43547">
    <property type="entry name" value="TWO-COMPONENT HISTIDINE KINASE"/>
    <property type="match status" value="1"/>
</dbReference>
<dbReference type="InterPro" id="IPR011006">
    <property type="entry name" value="CheY-like_superfamily"/>
</dbReference>
<dbReference type="RefSeq" id="WP_096828781.1">
    <property type="nucleotide sequence ID" value="NZ_NXIB02000006.1"/>
</dbReference>
<dbReference type="InterPro" id="IPR003594">
    <property type="entry name" value="HATPase_dom"/>
</dbReference>
<dbReference type="PRINTS" id="PR00344">
    <property type="entry name" value="BCTRLSENSOR"/>
</dbReference>
<dbReference type="Gene3D" id="3.40.50.2300">
    <property type="match status" value="1"/>
</dbReference>
<dbReference type="InterPro" id="IPR005467">
    <property type="entry name" value="His_kinase_dom"/>
</dbReference>
<dbReference type="GO" id="GO:0000155">
    <property type="term" value="F:phosphorelay sensor kinase activity"/>
    <property type="evidence" value="ECO:0007669"/>
    <property type="project" value="InterPro"/>
</dbReference>
<dbReference type="SUPFAM" id="SSF52172">
    <property type="entry name" value="CheY-like"/>
    <property type="match status" value="1"/>
</dbReference>
<proteinExistence type="predicted"/>
<dbReference type="SUPFAM" id="SSF55874">
    <property type="entry name" value="ATPase domain of HSP90 chaperone/DNA topoisomerase II/histidine kinase"/>
    <property type="match status" value="1"/>
</dbReference>
<keyword evidence="5" id="KW-0902">Two-component regulatory system</keyword>
<evidence type="ECO:0000313" key="10">
    <source>
        <dbReference type="EMBL" id="PHX57102.1"/>
    </source>
</evidence>
<evidence type="ECO:0000256" key="6">
    <source>
        <dbReference type="PROSITE-ProRule" id="PRU00169"/>
    </source>
</evidence>
<dbReference type="InterPro" id="IPR036890">
    <property type="entry name" value="HATPase_C_sf"/>
</dbReference>
<dbReference type="EMBL" id="NXIB02000006">
    <property type="protein sequence ID" value="PHX57102.1"/>
    <property type="molecule type" value="Genomic_DNA"/>
</dbReference>
<comment type="catalytic activity">
    <reaction evidence="1">
        <text>ATP + protein L-histidine = ADP + protein N-phospho-L-histidine.</text>
        <dbReference type="EC" id="2.7.13.3"/>
    </reaction>
</comment>
<dbReference type="PROSITE" id="PS50109">
    <property type="entry name" value="HIS_KIN"/>
    <property type="match status" value="1"/>
</dbReference>
<keyword evidence="4 10" id="KW-0808">Transferase</keyword>
<dbReference type="InterPro" id="IPR004358">
    <property type="entry name" value="Sig_transdc_His_kin-like_C"/>
</dbReference>
<dbReference type="InterPro" id="IPR003661">
    <property type="entry name" value="HisK_dim/P_dom"/>
</dbReference>
<dbReference type="InterPro" id="IPR001789">
    <property type="entry name" value="Sig_transdc_resp-reg_receiver"/>
</dbReference>
<dbReference type="AlphaFoldDB" id="A0A2G4F5Q3"/>
<dbReference type="SUPFAM" id="SSF47384">
    <property type="entry name" value="Homodimeric domain of signal transducing histidine kinase"/>
    <property type="match status" value="1"/>
</dbReference>
<gene>
    <name evidence="10" type="ORF">CP500_001995</name>
</gene>
<dbReference type="Proteomes" id="UP000226442">
    <property type="component" value="Unassembled WGS sequence"/>
</dbReference>
<sequence>MALKNSISTLFDNSIILIIDDMPINLKVLSSVLADAGFEVAIATSGQDALQQLEHTPVSLILLDVMMPGIDGFETCRRIKANPKTHNIPVIFITALSEAIDKVQGFDLGAVDYITKPFQQGEVLARVRTHLKLNQLSRTLELKNTELQQLTEELEQRVIERTHELFTQKRNLEQALVELQQAQIQLVKSEKMSALGNLVAGIAHEMNNPLGFISASLKQAQPTISELIEHLKLYQESLPNPSEEILDHAEQIDLDYTLEDLPKVIDSMGMACDRLKCISTSLRTFSRADTDHPVACNIHDGIDSTIMILKHRLKANENRPEIPVIKDYGSLPQVECYAGQLNQVFMNVLANAIDALDESNQGMSYKDIDNKIMIKTELSIDQKQVIIRIKDNGFGMRQQVRDKIFDELFTTKGVGKGTGLGLAIAHQIVVEKHGGAIDVNSVLGKGSEFAIVLPVCSLN</sequence>
<evidence type="ECO:0000256" key="2">
    <source>
        <dbReference type="ARBA" id="ARBA00012438"/>
    </source>
</evidence>
<evidence type="ECO:0000256" key="4">
    <source>
        <dbReference type="ARBA" id="ARBA00022777"/>
    </source>
</evidence>
<dbReference type="PANTHER" id="PTHR43547:SF2">
    <property type="entry name" value="HYBRID SIGNAL TRANSDUCTION HISTIDINE KINASE C"/>
    <property type="match status" value="1"/>
</dbReference>
<organism evidence="10 11">
    <name type="scientific">Tychonema bourrellyi FEM_GT703</name>
    <dbReference type="NCBI Taxonomy" id="2040638"/>
    <lineage>
        <taxon>Bacteria</taxon>
        <taxon>Bacillati</taxon>
        <taxon>Cyanobacteriota</taxon>
        <taxon>Cyanophyceae</taxon>
        <taxon>Oscillatoriophycideae</taxon>
        <taxon>Oscillatoriales</taxon>
        <taxon>Microcoleaceae</taxon>
        <taxon>Tychonema</taxon>
    </lineage>
</organism>
<dbReference type="Pfam" id="PF02518">
    <property type="entry name" value="HATPase_c"/>
    <property type="match status" value="1"/>
</dbReference>
<dbReference type="CDD" id="cd00082">
    <property type="entry name" value="HisKA"/>
    <property type="match status" value="1"/>
</dbReference>
<protein>
    <recommendedName>
        <fullName evidence="2">histidine kinase</fullName>
        <ecNumber evidence="2">2.7.13.3</ecNumber>
    </recommendedName>
</protein>
<evidence type="ECO:0000259" key="9">
    <source>
        <dbReference type="PROSITE" id="PS50110"/>
    </source>
</evidence>
<feature type="coiled-coil region" evidence="7">
    <location>
        <begin position="133"/>
        <end position="192"/>
    </location>
</feature>
<evidence type="ECO:0000256" key="1">
    <source>
        <dbReference type="ARBA" id="ARBA00000085"/>
    </source>
</evidence>
<comment type="caution">
    <text evidence="10">The sequence shown here is derived from an EMBL/GenBank/DDBJ whole genome shotgun (WGS) entry which is preliminary data.</text>
</comment>
<dbReference type="CDD" id="cd19920">
    <property type="entry name" value="REC_PA4781-like"/>
    <property type="match status" value="1"/>
</dbReference>
<evidence type="ECO:0000256" key="7">
    <source>
        <dbReference type="SAM" id="Coils"/>
    </source>
</evidence>
<keyword evidence="11" id="KW-1185">Reference proteome</keyword>
<dbReference type="PROSITE" id="PS50110">
    <property type="entry name" value="RESPONSE_REGULATORY"/>
    <property type="match status" value="1"/>
</dbReference>
<feature type="modified residue" description="4-aspartylphosphate" evidence="6">
    <location>
        <position position="64"/>
    </location>
</feature>